<dbReference type="Proteomes" id="UP000675653">
    <property type="component" value="Unassembled WGS sequence"/>
</dbReference>
<dbReference type="RefSeq" id="WP_212513788.1">
    <property type="nucleotide sequence ID" value="NZ_CAWQDX010000058.1"/>
</dbReference>
<proteinExistence type="predicted"/>
<accession>A0ABS5GRT4</accession>
<keyword evidence="3" id="KW-1185">Reference proteome</keyword>
<evidence type="ECO:0000313" key="3">
    <source>
        <dbReference type="Proteomes" id="UP000675653"/>
    </source>
</evidence>
<comment type="caution">
    <text evidence="2">The sequence shown here is derived from an EMBL/GenBank/DDBJ whole genome shotgun (WGS) entry which is preliminary data.</text>
</comment>
<protein>
    <recommendedName>
        <fullName evidence="4">Inner membrane protein</fullName>
    </recommendedName>
</protein>
<evidence type="ECO:0000256" key="1">
    <source>
        <dbReference type="SAM" id="Phobius"/>
    </source>
</evidence>
<dbReference type="EMBL" id="JAGRZL010000035">
    <property type="protein sequence ID" value="MBR7629845.1"/>
    <property type="molecule type" value="Genomic_DNA"/>
</dbReference>
<evidence type="ECO:0008006" key="4">
    <source>
        <dbReference type="Google" id="ProtNLM"/>
    </source>
</evidence>
<gene>
    <name evidence="2" type="ORF">KAT72_12620</name>
</gene>
<keyword evidence="1" id="KW-0812">Transmembrane</keyword>
<sequence>MSDEQRRLSTHFDHQLCQSRRHGLSQGLHWFWAVNLWAILFLLARFYVYRDDYLVIACMQPGAVIYRIKGTGRSGYRLAP</sequence>
<organism evidence="2 3">
    <name type="scientific">Aeromonas popoffii</name>
    <dbReference type="NCBI Taxonomy" id="70856"/>
    <lineage>
        <taxon>Bacteria</taxon>
        <taxon>Pseudomonadati</taxon>
        <taxon>Pseudomonadota</taxon>
        <taxon>Gammaproteobacteria</taxon>
        <taxon>Aeromonadales</taxon>
        <taxon>Aeromonadaceae</taxon>
        <taxon>Aeromonas</taxon>
    </lineage>
</organism>
<reference evidence="2 3" key="1">
    <citation type="submission" date="2021-04" db="EMBL/GenBank/DDBJ databases">
        <title>Draft Genome of Aeromonas popoffii ID682, isolated from a natural water source in Idaho.</title>
        <authorList>
            <person name="Testerman T."/>
            <person name="Graf J."/>
        </authorList>
    </citation>
    <scope>NUCLEOTIDE SEQUENCE [LARGE SCALE GENOMIC DNA]</scope>
    <source>
        <strain evidence="2 3">ID682</strain>
    </source>
</reference>
<keyword evidence="1" id="KW-1133">Transmembrane helix</keyword>
<keyword evidence="1" id="KW-0472">Membrane</keyword>
<feature type="transmembrane region" description="Helical" evidence="1">
    <location>
        <begin position="30"/>
        <end position="49"/>
    </location>
</feature>
<evidence type="ECO:0000313" key="2">
    <source>
        <dbReference type="EMBL" id="MBR7629845.1"/>
    </source>
</evidence>
<name>A0ABS5GRT4_9GAMM</name>